<dbReference type="GO" id="GO:0005737">
    <property type="term" value="C:cytoplasm"/>
    <property type="evidence" value="ECO:0007669"/>
    <property type="project" value="TreeGrafter"/>
</dbReference>
<evidence type="ECO:0000256" key="7">
    <source>
        <dbReference type="ARBA" id="ARBA00023002"/>
    </source>
</evidence>
<feature type="compositionally biased region" description="Acidic residues" evidence="11">
    <location>
        <begin position="163"/>
        <end position="172"/>
    </location>
</feature>
<keyword evidence="16" id="KW-1185">Reference proteome</keyword>
<dbReference type="InterPro" id="IPR000569">
    <property type="entry name" value="HECT_dom"/>
</dbReference>
<feature type="compositionally biased region" description="Polar residues" evidence="11">
    <location>
        <begin position="187"/>
        <end position="196"/>
    </location>
</feature>
<dbReference type="SUPFAM" id="SSF63570">
    <property type="entry name" value="PABC (PABP) domain"/>
    <property type="match status" value="1"/>
</dbReference>
<feature type="compositionally biased region" description="Acidic residues" evidence="11">
    <location>
        <begin position="1047"/>
        <end position="1057"/>
    </location>
</feature>
<feature type="compositionally biased region" description="Low complexity" evidence="11">
    <location>
        <begin position="199"/>
        <end position="215"/>
    </location>
</feature>
<dbReference type="InterPro" id="IPR036053">
    <property type="entry name" value="PABP-dom"/>
</dbReference>
<feature type="compositionally biased region" description="Basic and acidic residues" evidence="11">
    <location>
        <begin position="437"/>
        <end position="448"/>
    </location>
</feature>
<keyword evidence="4" id="KW-0808">Transferase</keyword>
<keyword evidence="8" id="KW-0408">Iron</keyword>
<dbReference type="GO" id="GO:0046872">
    <property type="term" value="F:metal ion binding"/>
    <property type="evidence" value="ECO:0007669"/>
    <property type="project" value="UniProtKB-KW"/>
</dbReference>
<dbReference type="FunFam" id="3.90.1750.10:FF:000011">
    <property type="entry name" value="E3 ubiquitin-protein ligase UBR5 isoform X1"/>
    <property type="match status" value="1"/>
</dbReference>
<dbReference type="Pfam" id="PF00658">
    <property type="entry name" value="MLLE"/>
    <property type="match status" value="1"/>
</dbReference>
<evidence type="ECO:0000259" key="14">
    <source>
        <dbReference type="PROSITE" id="PS51309"/>
    </source>
</evidence>
<feature type="compositionally biased region" description="Polar residues" evidence="11">
    <location>
        <begin position="96"/>
        <end position="111"/>
    </location>
</feature>
<sequence length="1787" mass="200119">MASSKKKNNFIPQPIGKCKRVFQALLPYAVEELCNVAESLIIPVRMGIARPTAPFTLASTSIDAMQGSEELFSVEPLPPRPSSDQSSSSSQSQSSYIIRNPQQRRISQSQPVRGRDEEQDDIVSADVEEVEVVEGVAGEEDHHDEQEEHGEENAEAEGQHDEHDEDGSDMELDLLAAAETESDSESNHSNQDNASGRRSVVTAATAGSEAGASSVPAFFSEDDSQSNDTSDSDSSSSQSDDIEQETFMLDEPLERTTSSSHANGAAQAPRSMQWAVRNTQNQRTTSTAPSSTSAPAASSAGLIYIDPSNLRRSGTISTSAAAAAAALEASNASSYLTSASSLARAYSIVIRQISDLMGLIPKYNHLVYSQIPAAVKLTYQDAVNLQNYVEDKLIPTWNWMVSIMDSTEAQLRYGSALASAGDPGHPNHPLHASQNSTRRERMTAREEASLRTLEGRRRATLLSARQGMMSARGDFLNYALSLMRSHNDEHSDVLPVLDVCSLKHVAYVFQALIYWIKAMNQQTTLDTPQLERKRTRELLELGLDNEDSEHENDDDTNQSTTLNDKDEDSLPAETGQNHPFFRRSDSMTFLGCIPPNPFEVPLAEAIPLADQPHLLQPNARKEDLFGRPSQGLYSSSANSGKCLLEVTMDRNCLEILPTKMSYAANLKNVMSMQYRQKKEEEQNVPSEESEGSKPGPSAHDLAAQLKSSLLAEIGLTESEGPPLTSFRPQCSFMGMVISHDMLLGRWRLSLELFGRVFMEDVGAEPGSILTELGGFEVKESKFRREMEKLRNQQSRDLTLEVDRDRDLLIQQTMRQLNNHFGRRCATTPMAVHRVKVTFKDEPGEGSGVARSFYTAIAQAFLSNEKLPNLDCIQNANKGTHTSLMQRLRNRGERDREREREREMRRNSSGLRTGSRRDRDRDFRRQLSIDTRPFRPASEGNPSDDPDPLPAHRQALGERLYPRVQAMQPAFASKITGMLLELSPAQLLLLLASEDSLRARVDEAMELIIAHGRENGADSILDLGLLDSSDKVQENRKRHGSSRSVVDMELDDTDDGDDNAPLFYQPGKRGFYTPRPGKNTEARLNCFRNIGRILGLCLLQNELCPITLNRHVIKVLLGRKVNWHDFAFFDPVMYESLRQLILASQSTDADAVFAAMDLAFAIDLCKEEGGGQVELISNGVNIPVTPQNVYEYVRKYAEHRMLVVAEQPLHAMRKGLLDVLPKNSLEDLTAEDFRLLVNGCGEVNVQMLISFTSFNDESGENAEKLLQFKRWFWSIVEKMSMTERQDLVYFWTSSPSLPASEEGFQPMPSITIRPPDDQHLPTANTYILVPACQHPQDISPRRCASRHGRAPKRGCKRPISADRREEVDWRLSLVRLHFGIGSSALFPPCPSQPPAVPPREEAEKQTKVRRAFRVRPSPSLASRAPGGAGLGAMSERRGCRPGSCGPTRPGSSEELPTDGLENGLKSNEEPLLRKNPHRFVIFPIQYPDIWKMYKQAQASFWTVEEVDLSKDLIHWNNLKPEEKHFISHILAFFAASDGIVNENLVERFSQEVQIPEARCFYGFQISIENVHSEMYSLLIDTYIKDPEKRDFLFNAIETMPCVRKKADWAMKWITDREASFGERVVAFAAVEGIFFSGAFAAIFWLKKRGLMPGLTFSNELISRDEGLHCDFACLIFQHLMNKPLEERAKEIIANAVEIEKEFLTEALPVGLIGMNCTLMKQYIEFVADRLLLELGFPKIFQAENPFDFMENISLEGKTNFFERRVSEYQHFAVMSEANNKVFTLDADF</sequence>
<dbReference type="InterPro" id="IPR009078">
    <property type="entry name" value="Ferritin-like_SF"/>
</dbReference>
<dbReference type="CDD" id="cd01049">
    <property type="entry name" value="RNRR2"/>
    <property type="match status" value="1"/>
</dbReference>
<keyword evidence="9" id="KW-0215">Deoxyribonucleotide synthesis</keyword>
<comment type="caution">
    <text evidence="15">The sequence shown here is derived from an EMBL/GenBank/DDBJ whole genome shotgun (WGS) entry which is preliminary data.</text>
</comment>
<keyword evidence="5" id="KW-0479">Metal-binding</keyword>
<dbReference type="GO" id="GO:0005634">
    <property type="term" value="C:nucleus"/>
    <property type="evidence" value="ECO:0007669"/>
    <property type="project" value="TreeGrafter"/>
</dbReference>
<feature type="domain" description="HECT" evidence="13">
    <location>
        <begin position="1061"/>
        <end position="1324"/>
    </location>
</feature>
<comment type="caution">
    <text evidence="10">Lacks conserved residue(s) required for the propagation of feature annotation.</text>
</comment>
<dbReference type="EC" id="1.17.4.1" evidence="3"/>
<dbReference type="SMART" id="SM00119">
    <property type="entry name" value="HECTc"/>
    <property type="match status" value="1"/>
</dbReference>
<dbReference type="SUPFAM" id="SSF47240">
    <property type="entry name" value="Ferritin-like"/>
    <property type="match status" value="1"/>
</dbReference>
<dbReference type="SMART" id="SM00517">
    <property type="entry name" value="PolyA"/>
    <property type="match status" value="1"/>
</dbReference>
<evidence type="ECO:0000256" key="1">
    <source>
        <dbReference type="ARBA" id="ARBA00001962"/>
    </source>
</evidence>
<dbReference type="PANTHER" id="PTHR46276">
    <property type="entry name" value="E3 UBIQUITIN-PROTEIN LIGASE UBR5"/>
    <property type="match status" value="1"/>
</dbReference>
<dbReference type="Pfam" id="PF00632">
    <property type="entry name" value="HECT"/>
    <property type="match status" value="1"/>
</dbReference>
<evidence type="ECO:0000256" key="3">
    <source>
        <dbReference type="ARBA" id="ARBA00012274"/>
    </source>
</evidence>
<protein>
    <recommendedName>
        <fullName evidence="3">ribonucleoside-diphosphate reductase</fullName>
        <ecNumber evidence="3">1.17.4.1</ecNumber>
    </recommendedName>
</protein>
<feature type="region of interest" description="Disordered" evidence="11">
    <location>
        <begin position="1389"/>
        <end position="1467"/>
    </location>
</feature>
<dbReference type="Gene3D" id="1.10.620.20">
    <property type="entry name" value="Ribonucleotide Reductase, subunit A"/>
    <property type="match status" value="1"/>
</dbReference>
<dbReference type="FunFam" id="1.10.620.20:FF:000004">
    <property type="entry name" value="Ribonucleoside-diphosphate reductase subunit M2 B"/>
    <property type="match status" value="1"/>
</dbReference>
<feature type="compositionally biased region" description="Low complexity" evidence="11">
    <location>
        <begin position="226"/>
        <end position="239"/>
    </location>
</feature>
<proteinExistence type="inferred from homology"/>
<feature type="compositionally biased region" description="Low complexity" evidence="11">
    <location>
        <begin position="82"/>
        <end position="95"/>
    </location>
</feature>
<name>A0AAW1BLS6_CROAD</name>
<dbReference type="FunFam" id="3.30.2160.10:FF:000006">
    <property type="entry name" value="E3 ubiquitin-protein ligase UBR5 isoform X2"/>
    <property type="match status" value="1"/>
</dbReference>
<gene>
    <name evidence="15" type="ORF">NXF25_007942</name>
</gene>
<feature type="region of interest" description="Disordered" evidence="11">
    <location>
        <begin position="417"/>
        <end position="448"/>
    </location>
</feature>
<keyword evidence="12" id="KW-0812">Transmembrane</keyword>
<dbReference type="PROSITE" id="PS50237">
    <property type="entry name" value="HECT"/>
    <property type="match status" value="1"/>
</dbReference>
<feature type="region of interest" description="Disordered" evidence="11">
    <location>
        <begin position="674"/>
        <end position="699"/>
    </location>
</feature>
<evidence type="ECO:0000313" key="15">
    <source>
        <dbReference type="EMBL" id="KAK9403115.1"/>
    </source>
</evidence>
<feature type="region of interest" description="Disordered" evidence="11">
    <location>
        <begin position="542"/>
        <end position="579"/>
    </location>
</feature>
<evidence type="ECO:0000256" key="6">
    <source>
        <dbReference type="ARBA" id="ARBA00022786"/>
    </source>
</evidence>
<dbReference type="InterPro" id="IPR012348">
    <property type="entry name" value="RNR-like"/>
</dbReference>
<dbReference type="InterPro" id="IPR035983">
    <property type="entry name" value="Hect_E3_ubiquitin_ligase"/>
</dbReference>
<evidence type="ECO:0000256" key="9">
    <source>
        <dbReference type="ARBA" id="ARBA00023116"/>
    </source>
</evidence>
<comment type="cofactor">
    <cofactor evidence="1">
        <name>Fe cation</name>
        <dbReference type="ChEBI" id="CHEBI:24875"/>
    </cofactor>
</comment>
<keyword evidence="7" id="KW-0560">Oxidoreductase</keyword>
<dbReference type="GO" id="GO:0003723">
    <property type="term" value="F:RNA binding"/>
    <property type="evidence" value="ECO:0007669"/>
    <property type="project" value="InterPro"/>
</dbReference>
<evidence type="ECO:0000256" key="5">
    <source>
        <dbReference type="ARBA" id="ARBA00022723"/>
    </source>
</evidence>
<dbReference type="Gene3D" id="3.90.1750.10">
    <property type="entry name" value="Hect, E3 ligase catalytic domains"/>
    <property type="match status" value="2"/>
</dbReference>
<evidence type="ECO:0000256" key="8">
    <source>
        <dbReference type="ARBA" id="ARBA00023004"/>
    </source>
</evidence>
<organism evidence="15 16">
    <name type="scientific">Crotalus adamanteus</name>
    <name type="common">Eastern diamondback rattlesnake</name>
    <dbReference type="NCBI Taxonomy" id="8729"/>
    <lineage>
        <taxon>Eukaryota</taxon>
        <taxon>Metazoa</taxon>
        <taxon>Chordata</taxon>
        <taxon>Craniata</taxon>
        <taxon>Vertebrata</taxon>
        <taxon>Euteleostomi</taxon>
        <taxon>Lepidosauria</taxon>
        <taxon>Squamata</taxon>
        <taxon>Bifurcata</taxon>
        <taxon>Unidentata</taxon>
        <taxon>Episquamata</taxon>
        <taxon>Toxicofera</taxon>
        <taxon>Serpentes</taxon>
        <taxon>Colubroidea</taxon>
        <taxon>Viperidae</taxon>
        <taxon>Crotalinae</taxon>
        <taxon>Crotalus</taxon>
    </lineage>
</organism>
<keyword evidence="6 10" id="KW-0833">Ubl conjugation pathway</keyword>
<keyword evidence="12" id="KW-0472">Membrane</keyword>
<dbReference type="PANTHER" id="PTHR46276:SF1">
    <property type="entry name" value="E3 UBIQUITIN-PROTEIN LIGASE UBR5"/>
    <property type="match status" value="1"/>
</dbReference>
<evidence type="ECO:0000256" key="4">
    <source>
        <dbReference type="ARBA" id="ARBA00022679"/>
    </source>
</evidence>
<evidence type="ECO:0000256" key="2">
    <source>
        <dbReference type="ARBA" id="ARBA00009303"/>
    </source>
</evidence>
<feature type="compositionally biased region" description="Acidic residues" evidence="11">
    <location>
        <begin position="543"/>
        <end position="556"/>
    </location>
</feature>
<feature type="compositionally biased region" description="Basic and acidic residues" evidence="11">
    <location>
        <begin position="914"/>
        <end position="926"/>
    </location>
</feature>
<accession>A0AAW1BLS6</accession>
<dbReference type="Gene3D" id="3.30.2160.10">
    <property type="entry name" value="Hect, E3 ligase catalytic domain"/>
    <property type="match status" value="1"/>
</dbReference>
<dbReference type="EMBL" id="JAOTOJ010000003">
    <property type="protein sequence ID" value="KAK9403115.1"/>
    <property type="molecule type" value="Genomic_DNA"/>
</dbReference>
<feature type="region of interest" description="Disordered" evidence="11">
    <location>
        <begin position="1030"/>
        <end position="1058"/>
    </location>
</feature>
<dbReference type="GO" id="GO:0034450">
    <property type="term" value="F:ubiquitin-ubiquitin ligase activity"/>
    <property type="evidence" value="ECO:0007669"/>
    <property type="project" value="TreeGrafter"/>
</dbReference>
<dbReference type="FunFam" id="1.10.1900.10:FF:000002">
    <property type="entry name" value="E3 ubiquitin-protein ligase UBR5 isoform X1"/>
    <property type="match status" value="1"/>
</dbReference>
<reference evidence="15 16" key="1">
    <citation type="journal article" date="2024" name="Proc. Natl. Acad. Sci. U.S.A.">
        <title>The genetic regulatory architecture and epigenomic basis for age-related changes in rattlesnake venom.</title>
        <authorList>
            <person name="Hogan M.P."/>
            <person name="Holding M.L."/>
            <person name="Nystrom G.S."/>
            <person name="Colston T.J."/>
            <person name="Bartlett D.A."/>
            <person name="Mason A.J."/>
            <person name="Ellsworth S.A."/>
            <person name="Rautsaw R.M."/>
            <person name="Lawrence K.C."/>
            <person name="Strickland J.L."/>
            <person name="He B."/>
            <person name="Fraser P."/>
            <person name="Margres M.J."/>
            <person name="Gilbert D.M."/>
            <person name="Gibbs H.L."/>
            <person name="Parkinson C.L."/>
            <person name="Rokyta D.R."/>
        </authorList>
    </citation>
    <scope>NUCLEOTIDE SEQUENCE [LARGE SCALE GENOMIC DNA]</scope>
    <source>
        <strain evidence="15">DRR0105</strain>
    </source>
</reference>
<dbReference type="FunFam" id="3.90.1750.10:FF:000016">
    <property type="entry name" value="E3 ubiquitin-protein ligase UBR5 isoform X2"/>
    <property type="match status" value="1"/>
</dbReference>
<dbReference type="InterPro" id="IPR002004">
    <property type="entry name" value="PABP_HYD_C"/>
</dbReference>
<evidence type="ECO:0000256" key="10">
    <source>
        <dbReference type="PROSITE-ProRule" id="PRU00104"/>
    </source>
</evidence>
<evidence type="ECO:0000259" key="13">
    <source>
        <dbReference type="PROSITE" id="PS50237"/>
    </source>
</evidence>
<evidence type="ECO:0000313" key="16">
    <source>
        <dbReference type="Proteomes" id="UP001474421"/>
    </source>
</evidence>
<dbReference type="GO" id="GO:0090263">
    <property type="term" value="P:positive regulation of canonical Wnt signaling pathway"/>
    <property type="evidence" value="ECO:0007669"/>
    <property type="project" value="TreeGrafter"/>
</dbReference>
<dbReference type="PROSITE" id="PS51309">
    <property type="entry name" value="PABC"/>
    <property type="match status" value="1"/>
</dbReference>
<dbReference type="SUPFAM" id="SSF56204">
    <property type="entry name" value="Hect, E3 ligase catalytic domain"/>
    <property type="match status" value="1"/>
</dbReference>
<dbReference type="PROSITE" id="PS00368">
    <property type="entry name" value="RIBORED_SMALL"/>
    <property type="match status" value="1"/>
</dbReference>
<dbReference type="InterPro" id="IPR033909">
    <property type="entry name" value="RNR_small"/>
</dbReference>
<feature type="region of interest" description="Disordered" evidence="11">
    <location>
        <begin position="880"/>
        <end position="951"/>
    </location>
</feature>
<dbReference type="Pfam" id="PF00268">
    <property type="entry name" value="Ribonuc_red_sm"/>
    <property type="match status" value="1"/>
</dbReference>
<dbReference type="InterPro" id="IPR030475">
    <property type="entry name" value="RNR_small_AS"/>
</dbReference>
<feature type="transmembrane region" description="Helical" evidence="12">
    <location>
        <begin position="1623"/>
        <end position="1644"/>
    </location>
</feature>
<keyword evidence="12" id="KW-1133">Transmembrane helix</keyword>
<comment type="similarity">
    <text evidence="2">Belongs to the ribonucleoside diphosphate reductase small chain family.</text>
</comment>
<feature type="domain" description="PABC" evidence="14">
    <location>
        <begin position="935"/>
        <end position="1012"/>
    </location>
</feature>
<feature type="compositionally biased region" description="Low complexity" evidence="11">
    <location>
        <begin position="284"/>
        <end position="295"/>
    </location>
</feature>
<feature type="compositionally biased region" description="Basic and acidic residues" evidence="11">
    <location>
        <begin position="889"/>
        <end position="905"/>
    </location>
</feature>
<dbReference type="InterPro" id="IPR000358">
    <property type="entry name" value="RNR_small_fam"/>
</dbReference>
<dbReference type="Gene3D" id="3.30.2410.10">
    <property type="entry name" value="Hect, E3 ligase catalytic domain"/>
    <property type="match status" value="1"/>
</dbReference>
<dbReference type="GO" id="GO:0009263">
    <property type="term" value="P:deoxyribonucleotide biosynthetic process"/>
    <property type="evidence" value="ECO:0007669"/>
    <property type="project" value="UniProtKB-KW"/>
</dbReference>
<dbReference type="Proteomes" id="UP001474421">
    <property type="component" value="Unassembled WGS sequence"/>
</dbReference>
<dbReference type="GO" id="GO:0000209">
    <property type="term" value="P:protein polyubiquitination"/>
    <property type="evidence" value="ECO:0007669"/>
    <property type="project" value="TreeGrafter"/>
</dbReference>
<evidence type="ECO:0000256" key="12">
    <source>
        <dbReference type="SAM" id="Phobius"/>
    </source>
</evidence>
<evidence type="ECO:0000256" key="11">
    <source>
        <dbReference type="SAM" id="MobiDB-lite"/>
    </source>
</evidence>
<feature type="region of interest" description="Disordered" evidence="11">
    <location>
        <begin position="73"/>
        <end position="295"/>
    </location>
</feature>
<dbReference type="Gene3D" id="1.10.1900.10">
    <property type="entry name" value="c-terminal domain of poly(a) binding protein"/>
    <property type="match status" value="1"/>
</dbReference>
<feature type="compositionally biased region" description="Acidic residues" evidence="11">
    <location>
        <begin position="117"/>
        <end position="132"/>
    </location>
</feature>
<dbReference type="GO" id="GO:0004748">
    <property type="term" value="F:ribonucleoside-diphosphate reductase activity, thioredoxin disulfide as acceptor"/>
    <property type="evidence" value="ECO:0007669"/>
    <property type="project" value="UniProtKB-EC"/>
</dbReference>